<protein>
    <submittedName>
        <fullName evidence="2">Uncharacterized protein</fullName>
    </submittedName>
</protein>
<dbReference type="AlphaFoldDB" id="A0AAV3RQQ3"/>
<feature type="compositionally biased region" description="Acidic residues" evidence="1">
    <location>
        <begin position="1"/>
        <end position="13"/>
    </location>
</feature>
<feature type="region of interest" description="Disordered" evidence="1">
    <location>
        <begin position="1"/>
        <end position="20"/>
    </location>
</feature>
<evidence type="ECO:0000313" key="3">
    <source>
        <dbReference type="Proteomes" id="UP001454036"/>
    </source>
</evidence>
<name>A0AAV3RQQ3_LITER</name>
<sequence>MFEAQEYEEDEKEESMAIGTTSSTPIEWRQPLINYHQHGRLSKDLERKIDIRRRAPRFLYYNDTLFRRFFGAVLLRCLSDAEAAQAMSEAHSGVCGAHQSGAKLYFQIKRMGYYMHNLASHAYNKKVCQRSYQAGDMVLAIRRPIHTFRKNPKMRYWT</sequence>
<organism evidence="2 3">
    <name type="scientific">Lithospermum erythrorhizon</name>
    <name type="common">Purple gromwell</name>
    <name type="synonym">Lithospermum officinale var. erythrorhizon</name>
    <dbReference type="NCBI Taxonomy" id="34254"/>
    <lineage>
        <taxon>Eukaryota</taxon>
        <taxon>Viridiplantae</taxon>
        <taxon>Streptophyta</taxon>
        <taxon>Embryophyta</taxon>
        <taxon>Tracheophyta</taxon>
        <taxon>Spermatophyta</taxon>
        <taxon>Magnoliopsida</taxon>
        <taxon>eudicotyledons</taxon>
        <taxon>Gunneridae</taxon>
        <taxon>Pentapetalae</taxon>
        <taxon>asterids</taxon>
        <taxon>lamiids</taxon>
        <taxon>Boraginales</taxon>
        <taxon>Boraginaceae</taxon>
        <taxon>Boraginoideae</taxon>
        <taxon>Lithospermeae</taxon>
        <taxon>Lithospermum</taxon>
    </lineage>
</organism>
<dbReference type="Proteomes" id="UP001454036">
    <property type="component" value="Unassembled WGS sequence"/>
</dbReference>
<dbReference type="PANTHER" id="PTHR48475">
    <property type="entry name" value="RIBONUCLEASE H"/>
    <property type="match status" value="1"/>
</dbReference>
<evidence type="ECO:0000313" key="2">
    <source>
        <dbReference type="EMBL" id="GAA0183314.1"/>
    </source>
</evidence>
<reference evidence="2 3" key="1">
    <citation type="submission" date="2024-01" db="EMBL/GenBank/DDBJ databases">
        <title>The complete chloroplast genome sequence of Lithospermum erythrorhizon: insights into the phylogenetic relationship among Boraginaceae species and the maternal lineages of purple gromwells.</title>
        <authorList>
            <person name="Okada T."/>
            <person name="Watanabe K."/>
        </authorList>
    </citation>
    <scope>NUCLEOTIDE SEQUENCE [LARGE SCALE GENOMIC DNA]</scope>
</reference>
<keyword evidence="3" id="KW-1185">Reference proteome</keyword>
<dbReference type="EMBL" id="BAABME010029188">
    <property type="protein sequence ID" value="GAA0183314.1"/>
    <property type="molecule type" value="Genomic_DNA"/>
</dbReference>
<evidence type="ECO:0000256" key="1">
    <source>
        <dbReference type="SAM" id="MobiDB-lite"/>
    </source>
</evidence>
<dbReference type="PANTHER" id="PTHR48475:SF1">
    <property type="entry name" value="RNASE H TYPE-1 DOMAIN-CONTAINING PROTEIN"/>
    <property type="match status" value="1"/>
</dbReference>
<proteinExistence type="predicted"/>
<comment type="caution">
    <text evidence="2">The sequence shown here is derived from an EMBL/GenBank/DDBJ whole genome shotgun (WGS) entry which is preliminary data.</text>
</comment>
<gene>
    <name evidence="2" type="ORF">LIER_42384</name>
</gene>
<accession>A0AAV3RQQ3</accession>